<reference evidence="1 2" key="1">
    <citation type="journal article" date="2016" name="Nat. Commun.">
        <title>Thousands of microbial genomes shed light on interconnected biogeochemical processes in an aquifer system.</title>
        <authorList>
            <person name="Anantharaman K."/>
            <person name="Brown C.T."/>
            <person name="Hug L.A."/>
            <person name="Sharon I."/>
            <person name="Castelle C.J."/>
            <person name="Probst A.J."/>
            <person name="Thomas B.C."/>
            <person name="Singh A."/>
            <person name="Wilkins M.J."/>
            <person name="Karaoz U."/>
            <person name="Brodie E.L."/>
            <person name="Williams K.H."/>
            <person name="Hubbard S.S."/>
            <person name="Banfield J.F."/>
        </authorList>
    </citation>
    <scope>NUCLEOTIDE SEQUENCE [LARGE SCALE GENOMIC DNA]</scope>
</reference>
<proteinExistence type="predicted"/>
<dbReference type="EMBL" id="MGKD01000010">
    <property type="protein sequence ID" value="OGN19896.1"/>
    <property type="molecule type" value="Genomic_DNA"/>
</dbReference>
<dbReference type="AlphaFoldDB" id="A0A1F8G5A1"/>
<sequence>MMPTPKVLLTSVTSDSRKGRRFVGICRAKYDKAGLNEGEAQTLNEHPGFATYLAAGIRQFSVKDPVFPVYLEIEVGGKSHHKLLAELELQGSFTSGNASDIMARPGWEQGSKEIVKFARVKVSELGFTKSPTIEQIWERIKELGHSLCEPGDGPAIQLSLKGQLCGVGFWVAMKQITNSTCLLGRIFHVGRLNDGKPYLDADWADLDNRLHPVAEIVFRLHK</sequence>
<dbReference type="STRING" id="1802689.A3F25_01960"/>
<gene>
    <name evidence="1" type="ORF">A3F25_01960</name>
</gene>
<accession>A0A1F8G5A1</accession>
<name>A0A1F8G5A1_9BACT</name>
<comment type="caution">
    <text evidence="1">The sequence shown here is derived from an EMBL/GenBank/DDBJ whole genome shotgun (WGS) entry which is preliminary data.</text>
</comment>
<dbReference type="Proteomes" id="UP000177478">
    <property type="component" value="Unassembled WGS sequence"/>
</dbReference>
<evidence type="ECO:0000313" key="2">
    <source>
        <dbReference type="Proteomes" id="UP000177478"/>
    </source>
</evidence>
<organism evidence="1 2">
    <name type="scientific">Candidatus Yanofskybacteria bacterium RIFCSPHIGHO2_12_FULL_45_19b</name>
    <dbReference type="NCBI Taxonomy" id="1802689"/>
    <lineage>
        <taxon>Bacteria</taxon>
        <taxon>Candidatus Yanofskyibacteriota</taxon>
    </lineage>
</organism>
<evidence type="ECO:0000313" key="1">
    <source>
        <dbReference type="EMBL" id="OGN19896.1"/>
    </source>
</evidence>
<protein>
    <submittedName>
        <fullName evidence="1">Uncharacterized protein</fullName>
    </submittedName>
</protein>